<dbReference type="PRINTS" id="PR00344">
    <property type="entry name" value="BCTRLSENSOR"/>
</dbReference>
<evidence type="ECO:0000313" key="14">
    <source>
        <dbReference type="Proteomes" id="UP000199518"/>
    </source>
</evidence>
<evidence type="ECO:0000313" key="13">
    <source>
        <dbReference type="EMBL" id="SFH56987.1"/>
    </source>
</evidence>
<feature type="modified residue" description="4-aspartylphosphate" evidence="9">
    <location>
        <position position="57"/>
    </location>
</feature>
<evidence type="ECO:0000256" key="1">
    <source>
        <dbReference type="ARBA" id="ARBA00000085"/>
    </source>
</evidence>
<evidence type="ECO:0000256" key="7">
    <source>
        <dbReference type="ARBA" id="ARBA00022840"/>
    </source>
</evidence>
<dbReference type="Gene3D" id="3.30.565.10">
    <property type="entry name" value="Histidine kinase-like ATPase, C-terminal domain"/>
    <property type="match status" value="1"/>
</dbReference>
<keyword evidence="5" id="KW-0547">Nucleotide-binding</keyword>
<dbReference type="Gene3D" id="3.40.50.2300">
    <property type="match status" value="1"/>
</dbReference>
<evidence type="ECO:0000259" key="12">
    <source>
        <dbReference type="PROSITE" id="PS50112"/>
    </source>
</evidence>
<comment type="catalytic activity">
    <reaction evidence="1">
        <text>ATP + protein L-histidine = ADP + protein N-phospho-L-histidine.</text>
        <dbReference type="EC" id="2.7.13.3"/>
    </reaction>
</comment>
<sequence length="483" mass="54331">METPLPQRILIVEDDFDTCDNLRDILELDQHVVDFANTAQQALQSEALTHATIILLDWKLPDATAMQVLPRLTEKAPEADVIIITGHGDFDHAVSALRQGAADYLLKPINPEVLRNSLQRLAHRRWLAREKNRSDAKFRNLVQAAPCLIVILRQDLSIAYFSPFGESLTGYPAAEILNRHFLDVFYPHSLASAPESTPEEVFDRVTHGEQGSQVACRQGTRRWIAWKTRQLEDVDGGAGILAVGQDVTESRHSTERLVQSERLAAIGEAMTGLAHESRNALQRSQAFLELLTVEVAELPHALRLVDRIQEAQNHLHQLYEEVRQYAAPIRLEQHPYVLGELIQETWAYLEHARQSRDARLLVLDSARDCTVEVDRFQLQQVFRNILENSLAACTDPVEICCNCEKRVNTVGDPVWQFSIKDNGPGLNPEQRERIFDPFFTTKTRGTGLGMTLCKRIVEAHGGRIAVGDGPGTEIVITLPCQRC</sequence>
<dbReference type="OrthoDB" id="236031at2"/>
<accession>A0A1I3B3X0</accession>
<dbReference type="PANTHER" id="PTHR43065">
    <property type="entry name" value="SENSOR HISTIDINE KINASE"/>
    <property type="match status" value="1"/>
</dbReference>
<proteinExistence type="predicted"/>
<dbReference type="InterPro" id="IPR036890">
    <property type="entry name" value="HATPase_C_sf"/>
</dbReference>
<dbReference type="SMART" id="SM00091">
    <property type="entry name" value="PAS"/>
    <property type="match status" value="1"/>
</dbReference>
<evidence type="ECO:0000259" key="11">
    <source>
        <dbReference type="PROSITE" id="PS50110"/>
    </source>
</evidence>
<evidence type="ECO:0000256" key="6">
    <source>
        <dbReference type="ARBA" id="ARBA00022777"/>
    </source>
</evidence>
<dbReference type="Pfam" id="PF02518">
    <property type="entry name" value="HATPase_c"/>
    <property type="match status" value="1"/>
</dbReference>
<evidence type="ECO:0000256" key="8">
    <source>
        <dbReference type="ARBA" id="ARBA00023012"/>
    </source>
</evidence>
<dbReference type="GO" id="GO:0005524">
    <property type="term" value="F:ATP binding"/>
    <property type="evidence" value="ECO:0007669"/>
    <property type="project" value="UniProtKB-KW"/>
</dbReference>
<dbReference type="InterPro" id="IPR000014">
    <property type="entry name" value="PAS"/>
</dbReference>
<dbReference type="SMART" id="SM00448">
    <property type="entry name" value="REC"/>
    <property type="match status" value="1"/>
</dbReference>
<dbReference type="STRING" id="1576369.SAMN05421753_101219"/>
<dbReference type="Gene3D" id="3.30.450.20">
    <property type="entry name" value="PAS domain"/>
    <property type="match status" value="1"/>
</dbReference>
<dbReference type="SMART" id="SM00387">
    <property type="entry name" value="HATPase_c"/>
    <property type="match status" value="1"/>
</dbReference>
<dbReference type="Pfam" id="PF00072">
    <property type="entry name" value="Response_reg"/>
    <property type="match status" value="1"/>
</dbReference>
<dbReference type="PANTHER" id="PTHR43065:SF10">
    <property type="entry name" value="PEROXIDE STRESS-ACTIVATED HISTIDINE KINASE MAK3"/>
    <property type="match status" value="1"/>
</dbReference>
<reference evidence="14" key="1">
    <citation type="submission" date="2016-10" db="EMBL/GenBank/DDBJ databases">
        <authorList>
            <person name="Varghese N."/>
            <person name="Submissions S."/>
        </authorList>
    </citation>
    <scope>NUCLEOTIDE SEQUENCE [LARGE SCALE GENOMIC DNA]</scope>
    <source>
        <strain evidence="14">DSM 26348</strain>
    </source>
</reference>
<dbReference type="PROSITE" id="PS50110">
    <property type="entry name" value="RESPONSE_REGULATORY"/>
    <property type="match status" value="1"/>
</dbReference>
<keyword evidence="7" id="KW-0067">ATP-binding</keyword>
<dbReference type="InterPro" id="IPR003661">
    <property type="entry name" value="HisK_dim/P_dom"/>
</dbReference>
<feature type="domain" description="Histidine kinase" evidence="10">
    <location>
        <begin position="272"/>
        <end position="482"/>
    </location>
</feature>
<dbReference type="InterPro" id="IPR013656">
    <property type="entry name" value="PAS_4"/>
</dbReference>
<dbReference type="PROSITE" id="PS50112">
    <property type="entry name" value="PAS"/>
    <property type="match status" value="1"/>
</dbReference>
<keyword evidence="3 9" id="KW-0597">Phosphoprotein</keyword>
<dbReference type="Proteomes" id="UP000199518">
    <property type="component" value="Unassembled WGS sequence"/>
</dbReference>
<dbReference type="SUPFAM" id="SSF55785">
    <property type="entry name" value="PYP-like sensor domain (PAS domain)"/>
    <property type="match status" value="1"/>
</dbReference>
<evidence type="ECO:0000256" key="5">
    <source>
        <dbReference type="ARBA" id="ARBA00022741"/>
    </source>
</evidence>
<keyword evidence="14" id="KW-1185">Reference proteome</keyword>
<dbReference type="InterPro" id="IPR004358">
    <property type="entry name" value="Sig_transdc_His_kin-like_C"/>
</dbReference>
<dbReference type="InterPro" id="IPR035965">
    <property type="entry name" value="PAS-like_dom_sf"/>
</dbReference>
<dbReference type="CDD" id="cd00082">
    <property type="entry name" value="HisKA"/>
    <property type="match status" value="1"/>
</dbReference>
<evidence type="ECO:0000256" key="3">
    <source>
        <dbReference type="ARBA" id="ARBA00022553"/>
    </source>
</evidence>
<dbReference type="NCBIfam" id="TIGR00229">
    <property type="entry name" value="sensory_box"/>
    <property type="match status" value="1"/>
</dbReference>
<organism evidence="13 14">
    <name type="scientific">Planctomicrobium piriforme</name>
    <dbReference type="NCBI Taxonomy" id="1576369"/>
    <lineage>
        <taxon>Bacteria</taxon>
        <taxon>Pseudomonadati</taxon>
        <taxon>Planctomycetota</taxon>
        <taxon>Planctomycetia</taxon>
        <taxon>Planctomycetales</taxon>
        <taxon>Planctomycetaceae</taxon>
        <taxon>Planctomicrobium</taxon>
    </lineage>
</organism>
<dbReference type="CDD" id="cd00075">
    <property type="entry name" value="HATPase"/>
    <property type="match status" value="1"/>
</dbReference>
<dbReference type="PROSITE" id="PS50109">
    <property type="entry name" value="HIS_KIN"/>
    <property type="match status" value="1"/>
</dbReference>
<dbReference type="InterPro" id="IPR005467">
    <property type="entry name" value="His_kinase_dom"/>
</dbReference>
<feature type="domain" description="PAS" evidence="12">
    <location>
        <begin position="134"/>
        <end position="209"/>
    </location>
</feature>
<keyword evidence="6" id="KW-0418">Kinase</keyword>
<dbReference type="GO" id="GO:0000155">
    <property type="term" value="F:phosphorelay sensor kinase activity"/>
    <property type="evidence" value="ECO:0007669"/>
    <property type="project" value="InterPro"/>
</dbReference>
<dbReference type="EC" id="2.7.13.3" evidence="2"/>
<dbReference type="InterPro" id="IPR001789">
    <property type="entry name" value="Sig_transdc_resp-reg_receiver"/>
</dbReference>
<keyword evidence="8" id="KW-0902">Two-component regulatory system</keyword>
<gene>
    <name evidence="13" type="ORF">SAMN05421753_101219</name>
</gene>
<dbReference type="InterPro" id="IPR011006">
    <property type="entry name" value="CheY-like_superfamily"/>
</dbReference>
<evidence type="ECO:0000259" key="10">
    <source>
        <dbReference type="PROSITE" id="PS50109"/>
    </source>
</evidence>
<name>A0A1I3B3X0_9PLAN</name>
<evidence type="ECO:0000256" key="4">
    <source>
        <dbReference type="ARBA" id="ARBA00022679"/>
    </source>
</evidence>
<dbReference type="AlphaFoldDB" id="A0A1I3B3X0"/>
<dbReference type="Pfam" id="PF08448">
    <property type="entry name" value="PAS_4"/>
    <property type="match status" value="1"/>
</dbReference>
<dbReference type="Gene3D" id="1.10.287.130">
    <property type="match status" value="1"/>
</dbReference>
<feature type="domain" description="Response regulatory" evidence="11">
    <location>
        <begin position="8"/>
        <end position="122"/>
    </location>
</feature>
<evidence type="ECO:0000256" key="9">
    <source>
        <dbReference type="PROSITE-ProRule" id="PRU00169"/>
    </source>
</evidence>
<protein>
    <recommendedName>
        <fullName evidence="2">histidine kinase</fullName>
        <ecNumber evidence="2">2.7.13.3</ecNumber>
    </recommendedName>
</protein>
<dbReference type="EMBL" id="FOQD01000001">
    <property type="protein sequence ID" value="SFH56987.1"/>
    <property type="molecule type" value="Genomic_DNA"/>
</dbReference>
<dbReference type="SUPFAM" id="SSF52172">
    <property type="entry name" value="CheY-like"/>
    <property type="match status" value="1"/>
</dbReference>
<keyword evidence="4" id="KW-0808">Transferase</keyword>
<evidence type="ECO:0000256" key="2">
    <source>
        <dbReference type="ARBA" id="ARBA00012438"/>
    </source>
</evidence>
<dbReference type="InterPro" id="IPR003594">
    <property type="entry name" value="HATPase_dom"/>
</dbReference>
<dbReference type="RefSeq" id="WP_092047135.1">
    <property type="nucleotide sequence ID" value="NZ_FOQD01000001.1"/>
</dbReference>
<dbReference type="SUPFAM" id="SSF55874">
    <property type="entry name" value="ATPase domain of HSP90 chaperone/DNA topoisomerase II/histidine kinase"/>
    <property type="match status" value="1"/>
</dbReference>